<dbReference type="GO" id="GO:0071949">
    <property type="term" value="F:FAD binding"/>
    <property type="evidence" value="ECO:0007669"/>
    <property type="project" value="InterPro"/>
</dbReference>
<dbReference type="GeneID" id="36519510"/>
<dbReference type="GO" id="GO:0004497">
    <property type="term" value="F:monooxygenase activity"/>
    <property type="evidence" value="ECO:0007669"/>
    <property type="project" value="InterPro"/>
</dbReference>
<dbReference type="RefSeq" id="XP_024672609.1">
    <property type="nucleotide sequence ID" value="XM_024812350.1"/>
</dbReference>
<accession>A0A2I2FDC4</accession>
<comment type="similarity">
    <text evidence="1">Belongs to the paxM FAD-dependent monooxygenase family.</text>
</comment>
<dbReference type="InterPro" id="IPR050562">
    <property type="entry name" value="FAD_mOase_fung"/>
</dbReference>
<name>A0A2I2FDC4_ASPCN</name>
<keyword evidence="4" id="KW-0560">Oxidoreductase</keyword>
<keyword evidence="5" id="KW-0812">Transmembrane</keyword>
<evidence type="ECO:0000256" key="3">
    <source>
        <dbReference type="ARBA" id="ARBA00022827"/>
    </source>
</evidence>
<dbReference type="Pfam" id="PF01494">
    <property type="entry name" value="FAD_binding_3"/>
    <property type="match status" value="1"/>
</dbReference>
<dbReference type="EMBL" id="KZ559134">
    <property type="protein sequence ID" value="PLB38597.1"/>
    <property type="molecule type" value="Genomic_DNA"/>
</dbReference>
<dbReference type="STRING" id="41067.A0A2I2FDC4"/>
<feature type="transmembrane region" description="Helical" evidence="5">
    <location>
        <begin position="438"/>
        <end position="458"/>
    </location>
</feature>
<dbReference type="Gene3D" id="3.50.50.60">
    <property type="entry name" value="FAD/NAD(P)-binding domain"/>
    <property type="match status" value="1"/>
</dbReference>
<dbReference type="PANTHER" id="PTHR47356:SF2">
    <property type="entry name" value="FAD-BINDING DOMAIN-CONTAINING PROTEIN-RELATED"/>
    <property type="match status" value="1"/>
</dbReference>
<evidence type="ECO:0000256" key="5">
    <source>
        <dbReference type="SAM" id="Phobius"/>
    </source>
</evidence>
<dbReference type="InterPro" id="IPR036188">
    <property type="entry name" value="FAD/NAD-bd_sf"/>
</dbReference>
<dbReference type="OrthoDB" id="10029326at2759"/>
<evidence type="ECO:0000259" key="6">
    <source>
        <dbReference type="Pfam" id="PF01494"/>
    </source>
</evidence>
<dbReference type="Proteomes" id="UP000234585">
    <property type="component" value="Unassembled WGS sequence"/>
</dbReference>
<evidence type="ECO:0000313" key="8">
    <source>
        <dbReference type="Proteomes" id="UP000234585"/>
    </source>
</evidence>
<dbReference type="AlphaFoldDB" id="A0A2I2FDC4"/>
<dbReference type="PRINTS" id="PR00420">
    <property type="entry name" value="RNGMNOXGNASE"/>
</dbReference>
<keyword evidence="2" id="KW-0285">Flavoprotein</keyword>
<protein>
    <submittedName>
        <fullName evidence="7">FAD/NAD(P)-binding domain-containing protein</fullName>
    </submittedName>
</protein>
<proteinExistence type="inferred from homology"/>
<organism evidence="7 8">
    <name type="scientific">Aspergillus candidus</name>
    <dbReference type="NCBI Taxonomy" id="41067"/>
    <lineage>
        <taxon>Eukaryota</taxon>
        <taxon>Fungi</taxon>
        <taxon>Dikarya</taxon>
        <taxon>Ascomycota</taxon>
        <taxon>Pezizomycotina</taxon>
        <taxon>Eurotiomycetes</taxon>
        <taxon>Eurotiomycetidae</taxon>
        <taxon>Eurotiales</taxon>
        <taxon>Aspergillaceae</taxon>
        <taxon>Aspergillus</taxon>
        <taxon>Aspergillus subgen. Circumdati</taxon>
    </lineage>
</organism>
<feature type="domain" description="FAD-binding" evidence="6">
    <location>
        <begin position="6"/>
        <end position="367"/>
    </location>
</feature>
<evidence type="ECO:0000313" key="7">
    <source>
        <dbReference type="EMBL" id="PLB38597.1"/>
    </source>
</evidence>
<evidence type="ECO:0000256" key="2">
    <source>
        <dbReference type="ARBA" id="ARBA00022630"/>
    </source>
</evidence>
<gene>
    <name evidence="7" type="ORF">BDW47DRAFT_104530</name>
</gene>
<keyword evidence="3" id="KW-0274">FAD</keyword>
<evidence type="ECO:0000256" key="1">
    <source>
        <dbReference type="ARBA" id="ARBA00007992"/>
    </source>
</evidence>
<keyword evidence="5" id="KW-0472">Membrane</keyword>
<reference evidence="7 8" key="1">
    <citation type="submission" date="2017-12" db="EMBL/GenBank/DDBJ databases">
        <authorList>
            <consortium name="DOE Joint Genome Institute"/>
            <person name="Haridas S."/>
            <person name="Kjaerbolling I."/>
            <person name="Vesth T.C."/>
            <person name="Frisvad J.C."/>
            <person name="Nybo J.L."/>
            <person name="Theobald S."/>
            <person name="Kuo A."/>
            <person name="Bowyer P."/>
            <person name="Matsuda Y."/>
            <person name="Mondo S."/>
            <person name="Lyhne E.K."/>
            <person name="Kogle M.E."/>
            <person name="Clum A."/>
            <person name="Lipzen A."/>
            <person name="Salamov A."/>
            <person name="Ngan C.Y."/>
            <person name="Daum C."/>
            <person name="Chiniquy J."/>
            <person name="Barry K."/>
            <person name="LaButti K."/>
            <person name="Simmons B.A."/>
            <person name="Magnuson J.K."/>
            <person name="Mortensen U.H."/>
            <person name="Larsen T.O."/>
            <person name="Grigoriev I.V."/>
            <person name="Baker S.E."/>
            <person name="Andersen M.R."/>
            <person name="Nordberg H.P."/>
            <person name="Cantor M.N."/>
            <person name="Hua S.X."/>
        </authorList>
    </citation>
    <scope>NUCLEOTIDE SEQUENCE [LARGE SCALE GENOMIC DNA]</scope>
    <source>
        <strain evidence="7 8">CBS 102.13</strain>
    </source>
</reference>
<keyword evidence="5" id="KW-1133">Transmembrane helix</keyword>
<sequence length="468" mass="52768">MASSELKVIIVGGSIAGLTLAHFLERAGIKYVVLEKGSNPAPQVGASIGILPNGARILDQLQLYDEVESHIEPLETATMCYPDGFTFHSSYPKLIHQRFGYPIMFLDRQKLLEILYTRLPNPGNIHLNRRVTGVESFPGGATVTTADGTRYTGHLVLGADGVHSPVRAEIWKADRKGIGLKEKTDMAVEYRCLFGISSPIQGLEVGNQINAFFDHATIVTIHGRNGRFYWFLIEKLARRYVYPDVPRFTEKDVASVANQYRERRFYQDITFGQVWDARETVSMTALEENVFSTWHHGRMALLGDSVHKMTPNIGQGANMAIEDAAVITNLLINCTRATQKPPTDSQVESIFDQYRRIRYDRVRTVYQTSRFLVRFQARDGFFNTLFGRYFVPYAGDLPADMASKTIAAGEVCQFLPVPARGGHGWHIYQPRGWSYRQLVPLALLLVSVLSMVVLHSGVYRCIWTLWEV</sequence>
<dbReference type="PANTHER" id="PTHR47356">
    <property type="entry name" value="FAD-DEPENDENT MONOOXYGENASE ASQG-RELATED"/>
    <property type="match status" value="1"/>
</dbReference>
<evidence type="ECO:0000256" key="4">
    <source>
        <dbReference type="ARBA" id="ARBA00023002"/>
    </source>
</evidence>
<dbReference type="InterPro" id="IPR002938">
    <property type="entry name" value="FAD-bd"/>
</dbReference>
<dbReference type="SUPFAM" id="SSF51905">
    <property type="entry name" value="FAD/NAD(P)-binding domain"/>
    <property type="match status" value="1"/>
</dbReference>
<keyword evidence="8" id="KW-1185">Reference proteome</keyword>